<accession>A0A1I7YUE6</accession>
<feature type="region of interest" description="Disordered" evidence="1">
    <location>
        <begin position="1"/>
        <end position="34"/>
    </location>
</feature>
<evidence type="ECO:0000313" key="3">
    <source>
        <dbReference type="WBParaSite" id="L893_g19936.t1"/>
    </source>
</evidence>
<feature type="compositionally biased region" description="Basic and acidic residues" evidence="1">
    <location>
        <begin position="8"/>
        <end position="22"/>
    </location>
</feature>
<name>A0A1I7YUE6_9BILA</name>
<keyword evidence="2" id="KW-1185">Reference proteome</keyword>
<dbReference type="Proteomes" id="UP000095287">
    <property type="component" value="Unplaced"/>
</dbReference>
<dbReference type="WBParaSite" id="L893_g19936.t1">
    <property type="protein sequence ID" value="L893_g19936.t1"/>
    <property type="gene ID" value="L893_g19936"/>
</dbReference>
<protein>
    <submittedName>
        <fullName evidence="3">Male-enhanced antigen 1</fullName>
    </submittedName>
</protein>
<organism evidence="2 3">
    <name type="scientific">Steinernema glaseri</name>
    <dbReference type="NCBI Taxonomy" id="37863"/>
    <lineage>
        <taxon>Eukaryota</taxon>
        <taxon>Metazoa</taxon>
        <taxon>Ecdysozoa</taxon>
        <taxon>Nematoda</taxon>
        <taxon>Chromadorea</taxon>
        <taxon>Rhabditida</taxon>
        <taxon>Tylenchina</taxon>
        <taxon>Panagrolaimomorpha</taxon>
        <taxon>Strongyloidoidea</taxon>
        <taxon>Steinernematidae</taxon>
        <taxon>Steinernema</taxon>
    </lineage>
</organism>
<evidence type="ECO:0000256" key="1">
    <source>
        <dbReference type="SAM" id="MobiDB-lite"/>
    </source>
</evidence>
<dbReference type="AlphaFoldDB" id="A0A1I7YUE6"/>
<feature type="compositionally biased region" description="Acidic residues" evidence="1">
    <location>
        <begin position="52"/>
        <end position="100"/>
    </location>
</feature>
<feature type="region of interest" description="Disordered" evidence="1">
    <location>
        <begin position="51"/>
        <end position="112"/>
    </location>
</feature>
<proteinExistence type="predicted"/>
<dbReference type="Pfam" id="PF06910">
    <property type="entry name" value="MEA1"/>
    <property type="match status" value="1"/>
</dbReference>
<reference evidence="3" key="1">
    <citation type="submission" date="2016-11" db="UniProtKB">
        <authorList>
            <consortium name="WormBaseParasite"/>
        </authorList>
    </citation>
    <scope>IDENTIFICATION</scope>
</reference>
<evidence type="ECO:0000313" key="2">
    <source>
        <dbReference type="Proteomes" id="UP000095287"/>
    </source>
</evidence>
<sequence>MVPTPPRAMDHGTPPERPRDIHSDDEENYEQDGWRIGFDVSYNGVGIAAEIDSGDEADGVPVEVEESSTAEIDSGDEADDVPVEVEDSSSEAETDPDSDMELASNREGAPDGYVSLRTIVEDPTPQAEEVKEDVPSAALHSFVPPAVQSDFQQALQEAEAVHANHPTGEELPSSPRPAIELDKSKISEIRKAMANVTIPEPQWAKDLDDTKFLQLLEKAKKNHKE</sequence>